<name>A0A915EFU6_9BILA</name>
<evidence type="ECO:0000256" key="3">
    <source>
        <dbReference type="ARBA" id="ARBA00022759"/>
    </source>
</evidence>
<dbReference type="GO" id="GO:0006309">
    <property type="term" value="P:apoptotic DNA fragmentation"/>
    <property type="evidence" value="ECO:0007669"/>
    <property type="project" value="TreeGrafter"/>
</dbReference>
<evidence type="ECO:0000313" key="5">
    <source>
        <dbReference type="Proteomes" id="UP000887574"/>
    </source>
</evidence>
<keyword evidence="3" id="KW-0255">Endonuclease</keyword>
<dbReference type="GO" id="GO:0004521">
    <property type="term" value="F:RNA endonuclease activity"/>
    <property type="evidence" value="ECO:0007669"/>
    <property type="project" value="TreeGrafter"/>
</dbReference>
<dbReference type="Pfam" id="PF01223">
    <property type="entry name" value="Endonuclease_NS"/>
    <property type="match status" value="1"/>
</dbReference>
<dbReference type="GO" id="GO:0046872">
    <property type="term" value="F:metal ion binding"/>
    <property type="evidence" value="ECO:0007669"/>
    <property type="project" value="InterPro"/>
</dbReference>
<dbReference type="InterPro" id="IPR020821">
    <property type="entry name" value="ENPP1-3/EXOG-like_nuc-like"/>
</dbReference>
<dbReference type="InterPro" id="IPR040255">
    <property type="entry name" value="Non-specific_endonuclease"/>
</dbReference>
<dbReference type="PANTHER" id="PTHR13966:SF5">
    <property type="entry name" value="ENDONUCLEASE G, MITOCHONDRIAL"/>
    <property type="match status" value="1"/>
</dbReference>
<keyword evidence="5" id="KW-1185">Reference proteome</keyword>
<proteinExistence type="inferred from homology"/>
<dbReference type="WBParaSite" id="jg623">
    <property type="protein sequence ID" value="jg623"/>
    <property type="gene ID" value="jg623"/>
</dbReference>
<keyword evidence="2" id="KW-0540">Nuclease</keyword>
<feature type="domain" description="ENPP1-3/EXOG-like endonuclease/phosphodiesterase" evidence="4">
    <location>
        <begin position="119"/>
        <end position="307"/>
    </location>
</feature>
<dbReference type="GO" id="GO:0003676">
    <property type="term" value="F:nucleic acid binding"/>
    <property type="evidence" value="ECO:0007669"/>
    <property type="project" value="InterPro"/>
</dbReference>
<dbReference type="InterPro" id="IPR044929">
    <property type="entry name" value="DNA/RNA_non-sp_Endonuclease_sf"/>
</dbReference>
<dbReference type="Proteomes" id="UP000887574">
    <property type="component" value="Unplaced"/>
</dbReference>
<evidence type="ECO:0000256" key="1">
    <source>
        <dbReference type="ARBA" id="ARBA00010052"/>
    </source>
</evidence>
<dbReference type="Gene3D" id="3.40.570.10">
    <property type="entry name" value="Extracellular Endonuclease, subunit A"/>
    <property type="match status" value="2"/>
</dbReference>
<comment type="similarity">
    <text evidence="1">Belongs to the DNA/RNA non-specific endonuclease family.</text>
</comment>
<dbReference type="InterPro" id="IPR001604">
    <property type="entry name" value="Endo_G_ENPP1-like_dom"/>
</dbReference>
<accession>A0A915EFU6</accession>
<organism evidence="5 6">
    <name type="scientific">Ditylenchus dipsaci</name>
    <dbReference type="NCBI Taxonomy" id="166011"/>
    <lineage>
        <taxon>Eukaryota</taxon>
        <taxon>Metazoa</taxon>
        <taxon>Ecdysozoa</taxon>
        <taxon>Nematoda</taxon>
        <taxon>Chromadorea</taxon>
        <taxon>Rhabditida</taxon>
        <taxon>Tylenchina</taxon>
        <taxon>Tylenchomorpha</taxon>
        <taxon>Sphaerularioidea</taxon>
        <taxon>Anguinidae</taxon>
        <taxon>Anguininae</taxon>
        <taxon>Ditylenchus</taxon>
    </lineage>
</organism>
<reference evidence="6" key="1">
    <citation type="submission" date="2022-11" db="UniProtKB">
        <authorList>
            <consortium name="WormBaseParasite"/>
        </authorList>
    </citation>
    <scope>IDENTIFICATION</scope>
</reference>
<dbReference type="PANTHER" id="PTHR13966">
    <property type="entry name" value="ENDONUCLEASE RELATED"/>
    <property type="match status" value="1"/>
</dbReference>
<evidence type="ECO:0000259" key="4">
    <source>
        <dbReference type="SMART" id="SM00477"/>
    </source>
</evidence>
<dbReference type="GO" id="GO:0000014">
    <property type="term" value="F:single-stranded DNA endodeoxyribonuclease activity"/>
    <property type="evidence" value="ECO:0007669"/>
    <property type="project" value="TreeGrafter"/>
</dbReference>
<evidence type="ECO:0000256" key="2">
    <source>
        <dbReference type="ARBA" id="ARBA00022722"/>
    </source>
</evidence>
<dbReference type="AlphaFoldDB" id="A0A915EFU6"/>
<keyword evidence="3" id="KW-0378">Hydrolase</keyword>
<dbReference type="InterPro" id="IPR044925">
    <property type="entry name" value="His-Me_finger_sf"/>
</dbReference>
<sequence>MNSLFSLILPKKESGAVGPPVSLNETMEDVEREKIAKKEAKKKKFTGQHLNKMSIYHSLLPVDILNEVYAFFNYRYCQNFLIMNSHFTRNIINHLPCFIRGLEIFRDCLDRARAEQQKQEEYLIGVDSSSIAVVFPKDDPPSFCQRSHLDGSEFAFYDGDWQLIENDKLVEDLEDCVLSVDKKEDGDWPVRTKEIMKYGYPRAIDLYKFQDFVVSWNSKSLNAYWVMEHLTPEKLESINETIGQNKIAVPTDFFKVLLIEKSTGQFHLECYKMPNKEISEPINHFLFDLLDLQRIANLKFFPKLKRNALMTINGIRMQ</sequence>
<dbReference type="GO" id="GO:0005634">
    <property type="term" value="C:nucleus"/>
    <property type="evidence" value="ECO:0007669"/>
    <property type="project" value="TreeGrafter"/>
</dbReference>
<dbReference type="GO" id="GO:0005743">
    <property type="term" value="C:mitochondrial inner membrane"/>
    <property type="evidence" value="ECO:0007669"/>
    <property type="project" value="TreeGrafter"/>
</dbReference>
<dbReference type="SUPFAM" id="SSF54060">
    <property type="entry name" value="His-Me finger endonucleases"/>
    <property type="match status" value="1"/>
</dbReference>
<evidence type="ECO:0000313" key="6">
    <source>
        <dbReference type="WBParaSite" id="jg623"/>
    </source>
</evidence>
<dbReference type="SMART" id="SM00477">
    <property type="entry name" value="NUC"/>
    <property type="match status" value="1"/>
</dbReference>
<protein>
    <submittedName>
        <fullName evidence="6">Extracellular Endonuclease subunit A domain-containing protein</fullName>
    </submittedName>
</protein>